<organism evidence="3 4">
    <name type="scientific">Nocardioides mangrovi</name>
    <dbReference type="NCBI Taxonomy" id="2874580"/>
    <lineage>
        <taxon>Bacteria</taxon>
        <taxon>Bacillati</taxon>
        <taxon>Actinomycetota</taxon>
        <taxon>Actinomycetes</taxon>
        <taxon>Propionibacteriales</taxon>
        <taxon>Nocardioidaceae</taxon>
        <taxon>Nocardioides</taxon>
    </lineage>
</organism>
<accession>A0ABS7UJD6</accession>
<feature type="coiled-coil region" evidence="1">
    <location>
        <begin position="10"/>
        <end position="51"/>
    </location>
</feature>
<evidence type="ECO:0000256" key="2">
    <source>
        <dbReference type="SAM" id="MobiDB-lite"/>
    </source>
</evidence>
<protein>
    <submittedName>
        <fullName evidence="3">Uncharacterized protein</fullName>
    </submittedName>
</protein>
<evidence type="ECO:0000313" key="4">
    <source>
        <dbReference type="Proteomes" id="UP000780875"/>
    </source>
</evidence>
<keyword evidence="1" id="KW-0175">Coiled coil</keyword>
<keyword evidence="4" id="KW-1185">Reference proteome</keyword>
<feature type="region of interest" description="Disordered" evidence="2">
    <location>
        <begin position="82"/>
        <end position="106"/>
    </location>
</feature>
<comment type="caution">
    <text evidence="3">The sequence shown here is derived from an EMBL/GenBank/DDBJ whole genome shotgun (WGS) entry which is preliminary data.</text>
</comment>
<evidence type="ECO:0000313" key="3">
    <source>
        <dbReference type="EMBL" id="MBZ5741153.1"/>
    </source>
</evidence>
<reference evidence="3 4" key="1">
    <citation type="submission" date="2021-09" db="EMBL/GenBank/DDBJ databases">
        <title>Whole genome sequence of Nocardioides sp. GBK3QG-3.</title>
        <authorList>
            <person name="Tuo L."/>
        </authorList>
    </citation>
    <scope>NUCLEOTIDE SEQUENCE [LARGE SCALE GENOMIC DNA]</scope>
    <source>
        <strain evidence="3 4">GBK3QG-3</strain>
    </source>
</reference>
<dbReference type="EMBL" id="JAIQZJ010000025">
    <property type="protein sequence ID" value="MBZ5741153.1"/>
    <property type="molecule type" value="Genomic_DNA"/>
</dbReference>
<evidence type="ECO:0000256" key="1">
    <source>
        <dbReference type="SAM" id="Coils"/>
    </source>
</evidence>
<dbReference type="Proteomes" id="UP000780875">
    <property type="component" value="Unassembled WGS sequence"/>
</dbReference>
<sequence length="106" mass="12466">MTAVPRLTPIQLLLLEVDEAREAVVRLRGDVEQSRRKVLAAQARLRRALETYAAFADARGLALPHRLRIELTVYRSLESWNGRHEDEAPDRDWRSRYRHEDDDPHR</sequence>
<gene>
    <name evidence="3" type="ORF">K8U61_23520</name>
</gene>
<dbReference type="RefSeq" id="WP_224125452.1">
    <property type="nucleotide sequence ID" value="NZ_JAIQZJ010000025.1"/>
</dbReference>
<proteinExistence type="predicted"/>
<name>A0ABS7UJD6_9ACTN</name>